<evidence type="ECO:0000313" key="4">
    <source>
        <dbReference type="Proteomes" id="UP000249720"/>
    </source>
</evidence>
<organism evidence="3 4">
    <name type="scientific">Hydrotalea sandarakina</name>
    <dbReference type="NCBI Taxonomy" id="1004304"/>
    <lineage>
        <taxon>Bacteria</taxon>
        <taxon>Pseudomonadati</taxon>
        <taxon>Bacteroidota</taxon>
        <taxon>Chitinophagia</taxon>
        <taxon>Chitinophagales</taxon>
        <taxon>Chitinophagaceae</taxon>
        <taxon>Hydrotalea</taxon>
    </lineage>
</organism>
<dbReference type="InterPro" id="IPR008964">
    <property type="entry name" value="Invasin/intimin_cell_adhesion"/>
</dbReference>
<dbReference type="EMBL" id="QKZV01000008">
    <property type="protein sequence ID" value="PZX60850.1"/>
    <property type="molecule type" value="Genomic_DNA"/>
</dbReference>
<dbReference type="SUPFAM" id="SSF49373">
    <property type="entry name" value="Invasin/intimin cell-adhesion fragments"/>
    <property type="match status" value="3"/>
</dbReference>
<name>A0A2W7RQN6_9BACT</name>
<feature type="chain" id="PRO_5016007751" evidence="1">
    <location>
        <begin position="25"/>
        <end position="759"/>
    </location>
</feature>
<dbReference type="RefSeq" id="WP_170120451.1">
    <property type="nucleotide sequence ID" value="NZ_QKZV01000008.1"/>
</dbReference>
<dbReference type="InterPro" id="IPR007110">
    <property type="entry name" value="Ig-like_dom"/>
</dbReference>
<dbReference type="PROSITE" id="PS50835">
    <property type="entry name" value="IG_LIKE"/>
    <property type="match status" value="2"/>
</dbReference>
<evidence type="ECO:0000313" key="3">
    <source>
        <dbReference type="EMBL" id="PZX60850.1"/>
    </source>
</evidence>
<dbReference type="Gene3D" id="2.60.40.1080">
    <property type="match status" value="3"/>
</dbReference>
<dbReference type="AlphaFoldDB" id="A0A2W7RQN6"/>
<dbReference type="SMART" id="SM00635">
    <property type="entry name" value="BID_2"/>
    <property type="match status" value="3"/>
</dbReference>
<evidence type="ECO:0000256" key="1">
    <source>
        <dbReference type="SAM" id="SignalP"/>
    </source>
</evidence>
<dbReference type="SUPFAM" id="SSF48726">
    <property type="entry name" value="Immunoglobulin"/>
    <property type="match status" value="1"/>
</dbReference>
<feature type="non-terminal residue" evidence="3">
    <location>
        <position position="759"/>
    </location>
</feature>
<keyword evidence="4" id="KW-1185">Reference proteome</keyword>
<dbReference type="Proteomes" id="UP000249720">
    <property type="component" value="Unassembled WGS sequence"/>
</dbReference>
<dbReference type="PANTHER" id="PTHR23019:SF0">
    <property type="entry name" value="NUCLEAR PORE MEMBRANE GLYCOPROTEIN 210"/>
    <property type="match status" value="1"/>
</dbReference>
<dbReference type="InterPro" id="IPR035986">
    <property type="entry name" value="PKD_dom_sf"/>
</dbReference>
<dbReference type="Gene3D" id="2.60.40.10">
    <property type="entry name" value="Immunoglobulins"/>
    <property type="match status" value="2"/>
</dbReference>
<comment type="caution">
    <text evidence="3">The sequence shown here is derived from an EMBL/GenBank/DDBJ whole genome shotgun (WGS) entry which is preliminary data.</text>
</comment>
<dbReference type="SUPFAM" id="SSF49299">
    <property type="entry name" value="PKD domain"/>
    <property type="match status" value="1"/>
</dbReference>
<gene>
    <name evidence="3" type="ORF">LX80_02334</name>
</gene>
<dbReference type="InterPro" id="IPR045197">
    <property type="entry name" value="NUP210-like"/>
</dbReference>
<feature type="signal peptide" evidence="1">
    <location>
        <begin position="1"/>
        <end position="24"/>
    </location>
</feature>
<dbReference type="InterPro" id="IPR003343">
    <property type="entry name" value="Big_2"/>
</dbReference>
<dbReference type="InterPro" id="IPR036179">
    <property type="entry name" value="Ig-like_dom_sf"/>
</dbReference>
<protein>
    <submittedName>
        <fullName evidence="3">Ig-like protein group 2</fullName>
    </submittedName>
</protein>
<evidence type="ECO:0000259" key="2">
    <source>
        <dbReference type="PROSITE" id="PS50835"/>
    </source>
</evidence>
<feature type="domain" description="Ig-like" evidence="2">
    <location>
        <begin position="331"/>
        <end position="412"/>
    </location>
</feature>
<dbReference type="PANTHER" id="PTHR23019">
    <property type="entry name" value="NUCLEAR PORE MEMBRANE GLYCOPROTEIN GP210-RELATED"/>
    <property type="match status" value="1"/>
</dbReference>
<accession>A0A2W7RQN6</accession>
<reference evidence="3 4" key="1">
    <citation type="submission" date="2018-06" db="EMBL/GenBank/DDBJ databases">
        <title>Genomic Encyclopedia of Archaeal and Bacterial Type Strains, Phase II (KMG-II): from individual species to whole genera.</title>
        <authorList>
            <person name="Goeker M."/>
        </authorList>
    </citation>
    <scope>NUCLEOTIDE SEQUENCE [LARGE SCALE GENOMIC DNA]</scope>
    <source>
        <strain evidence="3 4">DSM 23241</strain>
    </source>
</reference>
<dbReference type="InterPro" id="IPR013783">
    <property type="entry name" value="Ig-like_fold"/>
</dbReference>
<feature type="domain" description="Ig-like" evidence="2">
    <location>
        <begin position="229"/>
        <end position="318"/>
    </location>
</feature>
<dbReference type="Pfam" id="PF02368">
    <property type="entry name" value="Big_2"/>
    <property type="match status" value="2"/>
</dbReference>
<sequence length="759" mass="78099">MKNPTRILLWVLFSIAGFTQQLQAQGLCNSSALQPVFKQDFGTAASSTATSKAPPGSTNYNYGNVGTDGNYIVTPYVQNANKSDWAKGGDHTGNPNGNMFLVNAGGNDSIYFRDTVRNLCDGSIFNFSAWLANVNSPNTQSVCGKTLVYARVVFKVKDLNGNLLGKVTTPNLPLSPAAGPLNWNQYGFQFALPSGMNSLVLEMVDYYGGGAQCGNDLALDDILFTACTPNVTANITTANSVCVGSKANIVANLVNNPFTAPAYQWQKSTDNGVTWQNVGAPTANASFTINSVQVSDNGLYRVLVGPNANSLTSASCITASNTIQLSVHPLPTVTIQSNGPICAGNTLNLTSTVNGGVTGNYTYSWTGANGFTSSSANPSIANATVAASGNYQLTLTDNYGCSNTAQVNATVNPLPVVNPITGNNGACAGTTEQLSNSTPGGVWSSSNTGVATIDNTGKVTAIAAGNTTISYTVTNQYGCSVTVNKNFTVNSVKLPPAITDCNNGTIKFSDAPNAPAYGSNSGTYLWTVAGGNTNYVAGTTNTSAYPQIKFDNNSIDTVTIAFTANNITCTATTVLYIRSTAPITGGADTLCVGATVSFVNPVPGGTWSSSNTNVATINQSGLVTAVAAGNAILNYTNSCGQTVSRNIVVQAKPIVSPINASTNSVCLGNTVTVSTTSTGGFWTSSNTNVATIDSLNGTIKLLQPGTTTITYTIQNKCGVASQSVTITVNALPTVQPINTNGGQVCAGSSLTVSNATPGG</sequence>
<keyword evidence="1" id="KW-0732">Signal</keyword>
<proteinExistence type="predicted"/>